<evidence type="ECO:0000313" key="1">
    <source>
        <dbReference type="EMBL" id="STD53113.1"/>
    </source>
</evidence>
<accession>A0A376G0P8</accession>
<proteinExistence type="predicted"/>
<reference evidence="1 2" key="1">
    <citation type="submission" date="2018-06" db="EMBL/GenBank/DDBJ databases">
        <authorList>
            <consortium name="Pathogen Informatics"/>
            <person name="Doyle S."/>
        </authorList>
    </citation>
    <scope>NUCLEOTIDE SEQUENCE [LARGE SCALE GENOMIC DNA]</scope>
    <source>
        <strain evidence="1 2">NCTC13456</strain>
    </source>
</reference>
<evidence type="ECO:0000313" key="2">
    <source>
        <dbReference type="Proteomes" id="UP000254737"/>
    </source>
</evidence>
<name>A0A376G0P8_9FLAO</name>
<dbReference type="EMBL" id="UFXS01000001">
    <property type="protein sequence ID" value="STD53113.1"/>
    <property type="molecule type" value="Genomic_DNA"/>
</dbReference>
<sequence length="687" mass="79137">MPIIIDGGEVTYYINISPSKLTFYKSTNDLSVQNVSVRTSQNAAEQDMPKYRIQFGCYTNQYGYDLFEVEGDQFIERNGGSGWSGNVGIKIKDLTNIPNGYYTGIFDVTVSLQRGNDPWMIVQSQSINLALTVATPTNYNFTLNKQSDVLHYTRGNNVSTNSVVSIVSDTDYIVSGPSYILLNGEVLPKTIPAGNRQLTFSVASSNQLEYGLNVGSISFRKVNQNLATLVLNTLQTNTNNLESSTDHLEFSHLQSVGFSDWQKFVVYAPHTTTIIKPKWIEIELESEISNVQTYKIRSISDQSIEVGNYSDEIIFDDSINQINIKLDFELYDYWNASFDREIHFTKEKEVLNLSSFQRNENNYLKLQIKGTIYDSLKGRQDIETIQNAYFFNDKALFNLGEYLHNFFDLFQNQINYFNWQSNDGQIKKMYELGKINVKVTEYNYETETIVYSYDLPAQLYMKGHLPRTLNVNNTGVLSNMGNRICRATKNSKVLAHFLTKNINSEIHVYVNQKKVETFELRDINKLSIYSLFYDFSKLDLEPGNLVDIVSENQAMQYQIIPSTPFSNHIIYIDYWGLPQIFEMIGGLDFTPKETYSNFLNSKNHHKNIGVDEEIKIKWNTGYYFRTDIPKLKEIAHSKVCWLLKGNDIIEIAPAYETFEMFSTDNFLYSSELEFYINSEDYDACYTD</sequence>
<gene>
    <name evidence="1" type="ORF">NCTC13456_00325</name>
</gene>
<protein>
    <submittedName>
        <fullName evidence="1">Uncharacterized protein</fullName>
    </submittedName>
</protein>
<dbReference type="Proteomes" id="UP000254737">
    <property type="component" value="Unassembled WGS sequence"/>
</dbReference>
<organism evidence="1 2">
    <name type="scientific">Empedobacter falsenii</name>
    <dbReference type="NCBI Taxonomy" id="343874"/>
    <lineage>
        <taxon>Bacteria</taxon>
        <taxon>Pseudomonadati</taxon>
        <taxon>Bacteroidota</taxon>
        <taxon>Flavobacteriia</taxon>
        <taxon>Flavobacteriales</taxon>
        <taxon>Weeksellaceae</taxon>
        <taxon>Empedobacter</taxon>
    </lineage>
</organism>
<dbReference type="RefSeq" id="WP_114998280.1">
    <property type="nucleotide sequence ID" value="NZ_UFXS01000001.1"/>
</dbReference>
<dbReference type="AlphaFoldDB" id="A0A376G0P8"/>